<reference evidence="3" key="1">
    <citation type="submission" date="2022-01" db="EMBL/GenBank/DDBJ databases">
        <authorList>
            <person name="Jo J.-H."/>
            <person name="Im W.-T."/>
        </authorList>
    </citation>
    <scope>NUCLEOTIDE SEQUENCE</scope>
    <source>
        <strain evidence="3">NA20</strain>
    </source>
</reference>
<feature type="signal peptide" evidence="1">
    <location>
        <begin position="1"/>
        <end position="22"/>
    </location>
</feature>
<dbReference type="Proteomes" id="UP001165367">
    <property type="component" value="Unassembled WGS sequence"/>
</dbReference>
<feature type="domain" description="NIPSNAP" evidence="2">
    <location>
        <begin position="153"/>
        <end position="255"/>
    </location>
</feature>
<dbReference type="RefSeq" id="WP_237868047.1">
    <property type="nucleotide sequence ID" value="NZ_JAKLTR010000001.1"/>
</dbReference>
<evidence type="ECO:0000256" key="1">
    <source>
        <dbReference type="SAM" id="SignalP"/>
    </source>
</evidence>
<organism evidence="3 4">
    <name type="scientific">Terrimonas ginsenosidimutans</name>
    <dbReference type="NCBI Taxonomy" id="2908004"/>
    <lineage>
        <taxon>Bacteria</taxon>
        <taxon>Pseudomonadati</taxon>
        <taxon>Bacteroidota</taxon>
        <taxon>Chitinophagia</taxon>
        <taxon>Chitinophagales</taxon>
        <taxon>Chitinophagaceae</taxon>
        <taxon>Terrimonas</taxon>
    </lineage>
</organism>
<dbReference type="Gene3D" id="3.30.70.100">
    <property type="match status" value="2"/>
</dbReference>
<keyword evidence="1" id="KW-0732">Signal</keyword>
<dbReference type="SUPFAM" id="SSF54909">
    <property type="entry name" value="Dimeric alpha+beta barrel"/>
    <property type="match status" value="1"/>
</dbReference>
<dbReference type="InterPro" id="IPR012577">
    <property type="entry name" value="NIPSNAP"/>
</dbReference>
<comment type="caution">
    <text evidence="3">The sequence shown here is derived from an EMBL/GenBank/DDBJ whole genome shotgun (WGS) entry which is preliminary data.</text>
</comment>
<dbReference type="EMBL" id="JAKLTR010000001">
    <property type="protein sequence ID" value="MCG2612818.1"/>
    <property type="molecule type" value="Genomic_DNA"/>
</dbReference>
<name>A0ABS9KKG8_9BACT</name>
<sequence length="257" mass="29772">MRLLSRLCLFILLWLSSSASFAKAPARYYYHLKIYQLQSTAQQQRVEKFLESAYVPALHRAGINSVGVFKTMETDSVKRIYVLIPYKELKQIDAIAKTLEKDDQYLSSGKDYLQAAHNDQPYQRIETVLLQAFEGMPMPFVPKLTGPKEQRVYELRSYESPTEKYFANKVQMFNKGEIDIFHRLGFNAVFYAEAIAGSQQPNLVYMTSFTNKASRDEHWKMFGDDAAWKKLSAMPEYQNNVSKIHIYFLYPAGCSDF</sequence>
<gene>
    <name evidence="3" type="ORF">LZZ85_00945</name>
</gene>
<proteinExistence type="predicted"/>
<protein>
    <submittedName>
        <fullName evidence="3">NIPSNAP family protein</fullName>
    </submittedName>
</protein>
<accession>A0ABS9KKG8</accession>
<evidence type="ECO:0000313" key="4">
    <source>
        <dbReference type="Proteomes" id="UP001165367"/>
    </source>
</evidence>
<dbReference type="Pfam" id="PF07978">
    <property type="entry name" value="NIPSNAP"/>
    <property type="match status" value="1"/>
</dbReference>
<evidence type="ECO:0000313" key="3">
    <source>
        <dbReference type="EMBL" id="MCG2612818.1"/>
    </source>
</evidence>
<keyword evidence="4" id="KW-1185">Reference proteome</keyword>
<evidence type="ECO:0000259" key="2">
    <source>
        <dbReference type="Pfam" id="PF07978"/>
    </source>
</evidence>
<dbReference type="InterPro" id="IPR011008">
    <property type="entry name" value="Dimeric_a/b-barrel"/>
</dbReference>
<feature type="chain" id="PRO_5046668119" evidence="1">
    <location>
        <begin position="23"/>
        <end position="257"/>
    </location>
</feature>